<feature type="chain" id="PRO_5043667747" evidence="3">
    <location>
        <begin position="21"/>
        <end position="219"/>
    </location>
</feature>
<dbReference type="RefSeq" id="WP_340332592.1">
    <property type="nucleotide sequence ID" value="NZ_JAZHOF010000015.1"/>
</dbReference>
<sequence length="219" mass="22528">MRHAMPLLFILVAASGTAEAEPLDALTGDGRYQLMEINDKVVRLDTRSGRFELCRMENGNWTCLVAQDERQRLEDTVAALSSRVDALEAARRQDKALARASGPLATPVTVSQPKVAEAAPVTPSSVTPAPVTPASGTPASGTPAPTAPAASLGTRSIAAAPVPAEPVPSVRPGGLDPGAHTPAATGEPFDISPGATVAAAEERPGLFDRITGLLPSIGW</sequence>
<accession>A0AAW9RRB6</accession>
<keyword evidence="5" id="KW-1185">Reference proteome</keyword>
<protein>
    <submittedName>
        <fullName evidence="4">Uncharacterized protein</fullName>
    </submittedName>
</protein>
<keyword evidence="3" id="KW-0732">Signal</keyword>
<evidence type="ECO:0000313" key="4">
    <source>
        <dbReference type="EMBL" id="MEJ8574892.1"/>
    </source>
</evidence>
<feature type="signal peptide" evidence="3">
    <location>
        <begin position="1"/>
        <end position="20"/>
    </location>
</feature>
<evidence type="ECO:0000256" key="1">
    <source>
        <dbReference type="SAM" id="Coils"/>
    </source>
</evidence>
<proteinExistence type="predicted"/>
<name>A0AAW9RRB6_9HYPH</name>
<feature type="region of interest" description="Disordered" evidence="2">
    <location>
        <begin position="102"/>
        <end position="150"/>
    </location>
</feature>
<dbReference type="EMBL" id="JAZHOF010000015">
    <property type="protein sequence ID" value="MEJ8574892.1"/>
    <property type="molecule type" value="Genomic_DNA"/>
</dbReference>
<evidence type="ECO:0000313" key="5">
    <source>
        <dbReference type="Proteomes" id="UP001378188"/>
    </source>
</evidence>
<gene>
    <name evidence="4" type="ORF">V3328_25685</name>
</gene>
<organism evidence="4 5">
    <name type="scientific">Microbaculum marinum</name>
    <dbReference type="NCBI Taxonomy" id="1764581"/>
    <lineage>
        <taxon>Bacteria</taxon>
        <taxon>Pseudomonadati</taxon>
        <taxon>Pseudomonadota</taxon>
        <taxon>Alphaproteobacteria</taxon>
        <taxon>Hyphomicrobiales</taxon>
        <taxon>Tepidamorphaceae</taxon>
        <taxon>Microbaculum</taxon>
    </lineage>
</organism>
<reference evidence="4 5" key="1">
    <citation type="submission" date="2024-02" db="EMBL/GenBank/DDBJ databases">
        <title>Genome analysis and characterization of Microbaculum marinisediminis sp. nov., isolated from marine sediment.</title>
        <authorList>
            <person name="Du Z.-J."/>
            <person name="Ye Y.-Q."/>
            <person name="Zhang Z.-R."/>
            <person name="Yuan S.-M."/>
            <person name="Zhang X.-Y."/>
        </authorList>
    </citation>
    <scope>NUCLEOTIDE SEQUENCE [LARGE SCALE GENOMIC DNA]</scope>
    <source>
        <strain evidence="4 5">SDUM1044001</strain>
    </source>
</reference>
<dbReference type="AlphaFoldDB" id="A0AAW9RRB6"/>
<dbReference type="Proteomes" id="UP001378188">
    <property type="component" value="Unassembled WGS sequence"/>
</dbReference>
<feature type="coiled-coil region" evidence="1">
    <location>
        <begin position="63"/>
        <end position="90"/>
    </location>
</feature>
<evidence type="ECO:0000256" key="2">
    <source>
        <dbReference type="SAM" id="MobiDB-lite"/>
    </source>
</evidence>
<feature type="compositionally biased region" description="Low complexity" evidence="2">
    <location>
        <begin position="118"/>
        <end position="150"/>
    </location>
</feature>
<keyword evidence="1" id="KW-0175">Coiled coil</keyword>
<comment type="caution">
    <text evidence="4">The sequence shown here is derived from an EMBL/GenBank/DDBJ whole genome shotgun (WGS) entry which is preliminary data.</text>
</comment>
<evidence type="ECO:0000256" key="3">
    <source>
        <dbReference type="SAM" id="SignalP"/>
    </source>
</evidence>